<dbReference type="Proteomes" id="UP001060215">
    <property type="component" value="Chromosome 1"/>
</dbReference>
<keyword evidence="2" id="KW-1185">Reference proteome</keyword>
<name>A0ACC0J5Y7_9ERIC</name>
<accession>A0ACC0J5Y7</accession>
<reference evidence="1 2" key="1">
    <citation type="journal article" date="2022" name="Plant J.">
        <title>Chromosome-level genome of Camellia lanceoleosa provides a valuable resource for understanding genome evolution and self-incompatibility.</title>
        <authorList>
            <person name="Gong W."/>
            <person name="Xiao S."/>
            <person name="Wang L."/>
            <person name="Liao Z."/>
            <person name="Chang Y."/>
            <person name="Mo W."/>
            <person name="Hu G."/>
            <person name="Li W."/>
            <person name="Zhao G."/>
            <person name="Zhu H."/>
            <person name="Hu X."/>
            <person name="Ji K."/>
            <person name="Xiang X."/>
            <person name="Song Q."/>
            <person name="Yuan D."/>
            <person name="Jin S."/>
            <person name="Zhang L."/>
        </authorList>
    </citation>
    <scope>NUCLEOTIDE SEQUENCE [LARGE SCALE GENOMIC DNA]</scope>
    <source>
        <strain evidence="1">SQ_2022a</strain>
    </source>
</reference>
<evidence type="ECO:0000313" key="1">
    <source>
        <dbReference type="EMBL" id="KAI8032908.1"/>
    </source>
</evidence>
<sequence length="205" mass="23679">MNAINKQVKEVHTFLWWFEEAKAFKIFMSHAVTDIQSTILALHFTVAIYLFRPFQLQIYHHRSTVVARRATPHSAAEPSPQCRRWQILKDDQTLESYGCFNWNSLSGPVPSNLNNLTSVRELYLSNNNLNGPLPNLTGMNFLNSLQVVVEQLEREVAELRHALADKQEQENVMLQQEQRVTEDAHRFAEQDAATQRYAAQVLQET</sequence>
<evidence type="ECO:0000313" key="2">
    <source>
        <dbReference type="Proteomes" id="UP001060215"/>
    </source>
</evidence>
<gene>
    <name evidence="1" type="ORF">LOK49_LG01G01691</name>
</gene>
<protein>
    <submittedName>
        <fullName evidence="1">Leucine-rich repeat receptor-like protein kinase</fullName>
    </submittedName>
</protein>
<organism evidence="1 2">
    <name type="scientific">Camellia lanceoleosa</name>
    <dbReference type="NCBI Taxonomy" id="1840588"/>
    <lineage>
        <taxon>Eukaryota</taxon>
        <taxon>Viridiplantae</taxon>
        <taxon>Streptophyta</taxon>
        <taxon>Embryophyta</taxon>
        <taxon>Tracheophyta</taxon>
        <taxon>Spermatophyta</taxon>
        <taxon>Magnoliopsida</taxon>
        <taxon>eudicotyledons</taxon>
        <taxon>Gunneridae</taxon>
        <taxon>Pentapetalae</taxon>
        <taxon>asterids</taxon>
        <taxon>Ericales</taxon>
        <taxon>Theaceae</taxon>
        <taxon>Camellia</taxon>
    </lineage>
</organism>
<comment type="caution">
    <text evidence="1">The sequence shown here is derived from an EMBL/GenBank/DDBJ whole genome shotgun (WGS) entry which is preliminary data.</text>
</comment>
<dbReference type="EMBL" id="CM045758">
    <property type="protein sequence ID" value="KAI8032908.1"/>
    <property type="molecule type" value="Genomic_DNA"/>
</dbReference>
<proteinExistence type="predicted"/>